<reference evidence="1 2" key="1">
    <citation type="submission" date="2019-10" db="EMBL/GenBank/DDBJ databases">
        <title>Genome Sequence and Assembly of iSURF_14.</title>
        <authorList>
            <person name="Wucher B.R."/>
            <person name="Ruoff K.L."/>
            <person name="Price C.E."/>
            <person name="Valls R.R."/>
            <person name="O'Toole G.A."/>
        </authorList>
    </citation>
    <scope>NUCLEOTIDE SEQUENCE [LARGE SCALE GENOMIC DNA]</scope>
    <source>
        <strain evidence="1 2">ANK132K_3B</strain>
    </source>
</reference>
<dbReference type="Proteomes" id="UP000462885">
    <property type="component" value="Unassembled WGS sequence"/>
</dbReference>
<dbReference type="EMBL" id="WCIF01000043">
    <property type="protein sequence ID" value="KAB5431874.1"/>
    <property type="molecule type" value="Genomic_DNA"/>
</dbReference>
<comment type="caution">
    <text evidence="1">The sequence shown here is derived from an EMBL/GenBank/DDBJ whole genome shotgun (WGS) entry which is preliminary data.</text>
</comment>
<gene>
    <name evidence="1" type="ORF">F9Z94_21285</name>
</gene>
<evidence type="ECO:0000313" key="2">
    <source>
        <dbReference type="Proteomes" id="UP000462885"/>
    </source>
</evidence>
<protein>
    <submittedName>
        <fullName evidence="1">EpsG family protein</fullName>
    </submittedName>
</protein>
<proteinExistence type="predicted"/>
<evidence type="ECO:0000313" key="1">
    <source>
        <dbReference type="EMBL" id="KAB5431874.1"/>
    </source>
</evidence>
<accession>A0A174QTQ2</accession>
<dbReference type="AlphaFoldDB" id="A0A174QTQ2"/>
<dbReference type="InterPro" id="IPR049458">
    <property type="entry name" value="EpsG-like"/>
</dbReference>
<dbReference type="Pfam" id="PF14897">
    <property type="entry name" value="EpsG"/>
    <property type="match status" value="1"/>
</dbReference>
<organism evidence="1 2">
    <name type="scientific">Phocaeicola vulgatus</name>
    <name type="common">Bacteroides vulgatus</name>
    <dbReference type="NCBI Taxonomy" id="821"/>
    <lineage>
        <taxon>Bacteria</taxon>
        <taxon>Pseudomonadati</taxon>
        <taxon>Bacteroidota</taxon>
        <taxon>Bacteroidia</taxon>
        <taxon>Bacteroidales</taxon>
        <taxon>Bacteroidaceae</taxon>
        <taxon>Phocaeicola</taxon>
    </lineage>
</organism>
<sequence length="384" mass="45277">MDFQTFLVYTFLMTFCVGAGYMLALCPINKVNQEGRVERNRLYQAIVFSIILVYVVIVGFRYNVGVDYKNYLGWYNIYFRTGKYPVKDMDSSFLFINYVVKELNIHFSFIFCFLAYILIYAILRGVRYMKFLYAFFFFFFFTIIFNESMNVMRQIAAFFLCFCSFSLYFEGNKKRSLIIGIMAVLTHKSSLAALAWIPFLKIDAFKNRKITAFFLVVTFLMGISLYDYLKVVFVFVAPFFGNRLGGYADEWSMEQFEEHTAAASGEGIAVVIYLFINLLIVRYSTKLRQIYKDYHFSFYYNIFIIGQMLNHICSLNTIFIRANYYFSLYNIVVLSFFCHYLLVKNKTSVLEKLCGMGIIVVYFLLHYRHIIQNDSINPYKSILL</sequence>
<dbReference type="RefSeq" id="WP_057279432.1">
    <property type="nucleotide sequence ID" value="NZ_CAXSLB010000001.1"/>
</dbReference>
<name>A0A174QTQ2_PHOVU</name>